<proteinExistence type="predicted"/>
<evidence type="ECO:0000313" key="1">
    <source>
        <dbReference type="EMBL" id="KAK7858039.1"/>
    </source>
</evidence>
<accession>A0AAW0M3E1</accession>
<protein>
    <submittedName>
        <fullName evidence="1">Uncharacterized protein</fullName>
    </submittedName>
</protein>
<keyword evidence="2" id="KW-1185">Reference proteome</keyword>
<dbReference type="AlphaFoldDB" id="A0AAW0M3E1"/>
<name>A0AAW0M3E1_QUESU</name>
<dbReference type="Proteomes" id="UP000237347">
    <property type="component" value="Unassembled WGS sequence"/>
</dbReference>
<gene>
    <name evidence="1" type="ORF">CFP56_014512</name>
</gene>
<dbReference type="EMBL" id="PKMF04000022">
    <property type="protein sequence ID" value="KAK7858039.1"/>
    <property type="molecule type" value="Genomic_DNA"/>
</dbReference>
<reference evidence="1 2" key="1">
    <citation type="journal article" date="2018" name="Sci. Data">
        <title>The draft genome sequence of cork oak.</title>
        <authorList>
            <person name="Ramos A.M."/>
            <person name="Usie A."/>
            <person name="Barbosa P."/>
            <person name="Barros P.M."/>
            <person name="Capote T."/>
            <person name="Chaves I."/>
            <person name="Simoes F."/>
            <person name="Abreu I."/>
            <person name="Carrasquinho I."/>
            <person name="Faro C."/>
            <person name="Guimaraes J.B."/>
            <person name="Mendonca D."/>
            <person name="Nobrega F."/>
            <person name="Rodrigues L."/>
            <person name="Saibo N.J.M."/>
            <person name="Varela M.C."/>
            <person name="Egas C."/>
            <person name="Matos J."/>
            <person name="Miguel C.M."/>
            <person name="Oliveira M.M."/>
            <person name="Ricardo C.P."/>
            <person name="Goncalves S."/>
        </authorList>
    </citation>
    <scope>NUCLEOTIDE SEQUENCE [LARGE SCALE GENOMIC DNA]</scope>
    <source>
        <strain evidence="2">cv. HL8</strain>
    </source>
</reference>
<evidence type="ECO:0000313" key="2">
    <source>
        <dbReference type="Proteomes" id="UP000237347"/>
    </source>
</evidence>
<organism evidence="1 2">
    <name type="scientific">Quercus suber</name>
    <name type="common">Cork oak</name>
    <dbReference type="NCBI Taxonomy" id="58331"/>
    <lineage>
        <taxon>Eukaryota</taxon>
        <taxon>Viridiplantae</taxon>
        <taxon>Streptophyta</taxon>
        <taxon>Embryophyta</taxon>
        <taxon>Tracheophyta</taxon>
        <taxon>Spermatophyta</taxon>
        <taxon>Magnoliopsida</taxon>
        <taxon>eudicotyledons</taxon>
        <taxon>Gunneridae</taxon>
        <taxon>Pentapetalae</taxon>
        <taxon>rosids</taxon>
        <taxon>fabids</taxon>
        <taxon>Fagales</taxon>
        <taxon>Fagaceae</taxon>
        <taxon>Quercus</taxon>
    </lineage>
</organism>
<sequence length="90" mass="10465">MEKLQTDLDQITKQTKLSIIVFKSSIRLYDSQQQEKQFMCELTILGRLSHYQLLYLHVASSIGPKISQVFQAHLGDFLGEPKVDEFFLFL</sequence>
<comment type="caution">
    <text evidence="1">The sequence shown here is derived from an EMBL/GenBank/DDBJ whole genome shotgun (WGS) entry which is preliminary data.</text>
</comment>